<protein>
    <submittedName>
        <fullName evidence="1">Uncharacterized protein</fullName>
    </submittedName>
</protein>
<gene>
    <name evidence="1" type="ORF">C8F04DRAFT_1067049</name>
</gene>
<accession>A0AAD6XE34</accession>
<dbReference type="EMBL" id="JARJCM010000005">
    <property type="protein sequence ID" value="KAJ7044930.1"/>
    <property type="molecule type" value="Genomic_DNA"/>
</dbReference>
<keyword evidence="2" id="KW-1185">Reference proteome</keyword>
<name>A0AAD6XE34_9AGAR</name>
<reference evidence="1" key="1">
    <citation type="submission" date="2023-03" db="EMBL/GenBank/DDBJ databases">
        <title>Massive genome expansion in bonnet fungi (Mycena s.s.) driven by repeated elements and novel gene families across ecological guilds.</title>
        <authorList>
            <consortium name="Lawrence Berkeley National Laboratory"/>
            <person name="Harder C.B."/>
            <person name="Miyauchi S."/>
            <person name="Viragh M."/>
            <person name="Kuo A."/>
            <person name="Thoen E."/>
            <person name="Andreopoulos B."/>
            <person name="Lu D."/>
            <person name="Skrede I."/>
            <person name="Drula E."/>
            <person name="Henrissat B."/>
            <person name="Morin E."/>
            <person name="Kohler A."/>
            <person name="Barry K."/>
            <person name="LaButti K."/>
            <person name="Morin E."/>
            <person name="Salamov A."/>
            <person name="Lipzen A."/>
            <person name="Mereny Z."/>
            <person name="Hegedus B."/>
            <person name="Baldrian P."/>
            <person name="Stursova M."/>
            <person name="Weitz H."/>
            <person name="Taylor A."/>
            <person name="Grigoriev I.V."/>
            <person name="Nagy L.G."/>
            <person name="Martin F."/>
            <person name="Kauserud H."/>
        </authorList>
    </citation>
    <scope>NUCLEOTIDE SEQUENCE</scope>
    <source>
        <strain evidence="1">CBHHK200</strain>
    </source>
</reference>
<evidence type="ECO:0000313" key="1">
    <source>
        <dbReference type="EMBL" id="KAJ7044930.1"/>
    </source>
</evidence>
<sequence>MPFLPPELEREIVETAVRTNHKDAVVKLNLSLVAHHFHFWVDQVFYESVTIHGGNADKFLTLVDLKPAGFFATVVKVLSVRNVNDSQTVRVLAACPGIQVLVLWLFASSRLPLSALDLFPLRRLATLLEFIANILTTTIQPNWVSTLTHLDLHYRPTIDASLNLTGILRQFPRLSNFALLFFWAEVSVLAAICADFPGLRVFVITTPRAKFGEYSFLDPRIVLVEYTSMEGGKRWEVAPLGLPDIWTHAESVVDERLARLGAAVESS</sequence>
<comment type="caution">
    <text evidence="1">The sequence shown here is derived from an EMBL/GenBank/DDBJ whole genome shotgun (WGS) entry which is preliminary data.</text>
</comment>
<organism evidence="1 2">
    <name type="scientific">Mycena alexandri</name>
    <dbReference type="NCBI Taxonomy" id="1745969"/>
    <lineage>
        <taxon>Eukaryota</taxon>
        <taxon>Fungi</taxon>
        <taxon>Dikarya</taxon>
        <taxon>Basidiomycota</taxon>
        <taxon>Agaricomycotina</taxon>
        <taxon>Agaricomycetes</taxon>
        <taxon>Agaricomycetidae</taxon>
        <taxon>Agaricales</taxon>
        <taxon>Marasmiineae</taxon>
        <taxon>Mycenaceae</taxon>
        <taxon>Mycena</taxon>
    </lineage>
</organism>
<dbReference type="AlphaFoldDB" id="A0AAD6XE34"/>
<evidence type="ECO:0000313" key="2">
    <source>
        <dbReference type="Proteomes" id="UP001218188"/>
    </source>
</evidence>
<dbReference type="Proteomes" id="UP001218188">
    <property type="component" value="Unassembled WGS sequence"/>
</dbReference>
<proteinExistence type="predicted"/>